<evidence type="ECO:0000256" key="1">
    <source>
        <dbReference type="ARBA" id="ARBA00010641"/>
    </source>
</evidence>
<dbReference type="Gene3D" id="1.10.10.10">
    <property type="entry name" value="Winged helix-like DNA-binding domain superfamily/Winged helix DNA-binding domain"/>
    <property type="match status" value="1"/>
</dbReference>
<dbReference type="InterPro" id="IPR036388">
    <property type="entry name" value="WH-like_DNA-bd_sf"/>
</dbReference>
<keyword evidence="4" id="KW-0804">Transcription</keyword>
<dbReference type="PANTHER" id="PTHR43133:SF51">
    <property type="entry name" value="RNA POLYMERASE SIGMA FACTOR"/>
    <property type="match status" value="1"/>
</dbReference>
<sequence>MTNPAQNDDHSPRPASDSPAEITSEYQPERHSRAAEREVQYDRFVALLARHDLAIRRFVRYLMPSTDGVDDVIQETALECWRKFDDFLSGREQANGVDDSANDEFVRWACVIARYKAMSWQRNRSRDRLVFRESVIEHLAGSAVELIEQSEHRRQAIETCLDQLSVNHRRLVLSVHMPGESVAQIAKESGVKPRQLYSKVNMLRSALLRCVERQLTGELGNG</sequence>
<evidence type="ECO:0000313" key="7">
    <source>
        <dbReference type="Proteomes" id="UP001239462"/>
    </source>
</evidence>
<dbReference type="Proteomes" id="UP001239462">
    <property type="component" value="Unassembled WGS sequence"/>
</dbReference>
<dbReference type="InterPro" id="IPR039425">
    <property type="entry name" value="RNA_pol_sigma-70-like"/>
</dbReference>
<gene>
    <name evidence="6" type="ORF">QTN89_18960</name>
</gene>
<dbReference type="SUPFAM" id="SSF88659">
    <property type="entry name" value="Sigma3 and sigma4 domains of RNA polymerase sigma factors"/>
    <property type="match status" value="1"/>
</dbReference>
<dbReference type="EMBL" id="JASZZN010000014">
    <property type="protein sequence ID" value="MDM4017537.1"/>
    <property type="molecule type" value="Genomic_DNA"/>
</dbReference>
<proteinExistence type="inferred from homology"/>
<protein>
    <submittedName>
        <fullName evidence="6">Sigma-70 family RNA polymerase sigma factor</fullName>
    </submittedName>
</protein>
<feature type="region of interest" description="Disordered" evidence="5">
    <location>
        <begin position="1"/>
        <end position="34"/>
    </location>
</feature>
<dbReference type="InterPro" id="IPR013324">
    <property type="entry name" value="RNA_pol_sigma_r3/r4-like"/>
</dbReference>
<dbReference type="SUPFAM" id="SSF88946">
    <property type="entry name" value="Sigma2 domain of RNA polymerase sigma factors"/>
    <property type="match status" value="1"/>
</dbReference>
<evidence type="ECO:0000256" key="4">
    <source>
        <dbReference type="ARBA" id="ARBA00023163"/>
    </source>
</evidence>
<keyword evidence="2" id="KW-0805">Transcription regulation</keyword>
<dbReference type="Gene3D" id="1.10.1740.10">
    <property type="match status" value="1"/>
</dbReference>
<keyword evidence="3" id="KW-0731">Sigma factor</keyword>
<dbReference type="NCBIfam" id="TIGR02937">
    <property type="entry name" value="sigma70-ECF"/>
    <property type="match status" value="1"/>
</dbReference>
<evidence type="ECO:0000256" key="2">
    <source>
        <dbReference type="ARBA" id="ARBA00023015"/>
    </source>
</evidence>
<dbReference type="NCBIfam" id="TIGR02989">
    <property type="entry name" value="Sig-70_gvs1"/>
    <property type="match status" value="1"/>
</dbReference>
<reference evidence="6 7" key="1">
    <citation type="submission" date="2023-06" db="EMBL/GenBank/DDBJ databases">
        <title>Roseiconus lacunae JC819 isolated from Gulf of Mannar region, Tamil Nadu.</title>
        <authorList>
            <person name="Pk S."/>
            <person name="Ch S."/>
            <person name="Ch V.R."/>
        </authorList>
    </citation>
    <scope>NUCLEOTIDE SEQUENCE [LARGE SCALE GENOMIC DNA]</scope>
    <source>
        <strain evidence="6 7">JC819</strain>
    </source>
</reference>
<name>A0ABT7PM06_9BACT</name>
<dbReference type="PANTHER" id="PTHR43133">
    <property type="entry name" value="RNA POLYMERASE ECF-TYPE SIGMA FACTO"/>
    <property type="match status" value="1"/>
</dbReference>
<comment type="similarity">
    <text evidence="1">Belongs to the sigma-70 factor family. ECF subfamily.</text>
</comment>
<accession>A0ABT7PM06</accession>
<evidence type="ECO:0000256" key="3">
    <source>
        <dbReference type="ARBA" id="ARBA00023082"/>
    </source>
</evidence>
<comment type="caution">
    <text evidence="6">The sequence shown here is derived from an EMBL/GenBank/DDBJ whole genome shotgun (WGS) entry which is preliminary data.</text>
</comment>
<evidence type="ECO:0000313" key="6">
    <source>
        <dbReference type="EMBL" id="MDM4017537.1"/>
    </source>
</evidence>
<dbReference type="InterPro" id="IPR013325">
    <property type="entry name" value="RNA_pol_sigma_r2"/>
</dbReference>
<dbReference type="InterPro" id="IPR014331">
    <property type="entry name" value="RNA_pol_sigma70_ECF_RHOBA"/>
</dbReference>
<evidence type="ECO:0000256" key="5">
    <source>
        <dbReference type="SAM" id="MobiDB-lite"/>
    </source>
</evidence>
<dbReference type="InterPro" id="IPR014284">
    <property type="entry name" value="RNA_pol_sigma-70_dom"/>
</dbReference>
<dbReference type="RefSeq" id="WP_289165022.1">
    <property type="nucleotide sequence ID" value="NZ_JASZZN010000014.1"/>
</dbReference>
<organism evidence="6 7">
    <name type="scientific">Roseiconus lacunae</name>
    <dbReference type="NCBI Taxonomy" id="2605694"/>
    <lineage>
        <taxon>Bacteria</taxon>
        <taxon>Pseudomonadati</taxon>
        <taxon>Planctomycetota</taxon>
        <taxon>Planctomycetia</taxon>
        <taxon>Pirellulales</taxon>
        <taxon>Pirellulaceae</taxon>
        <taxon>Roseiconus</taxon>
    </lineage>
</organism>
<keyword evidence="7" id="KW-1185">Reference proteome</keyword>